<feature type="transmembrane region" description="Helical" evidence="7">
    <location>
        <begin position="284"/>
        <end position="309"/>
    </location>
</feature>
<keyword evidence="9" id="KW-1185">Reference proteome</keyword>
<dbReference type="Proteomes" id="UP000007800">
    <property type="component" value="Unassembled WGS sequence"/>
</dbReference>
<evidence type="ECO:0000256" key="2">
    <source>
        <dbReference type="ARBA" id="ARBA00022448"/>
    </source>
</evidence>
<evidence type="ECO:0000256" key="1">
    <source>
        <dbReference type="ARBA" id="ARBA00004141"/>
    </source>
</evidence>
<dbReference type="AlphaFoldDB" id="C5KTU2"/>
<evidence type="ECO:0000256" key="7">
    <source>
        <dbReference type="SAM" id="Phobius"/>
    </source>
</evidence>
<keyword evidence="2" id="KW-0813">Transport</keyword>
<sequence length="531" mass="58397">MVMEELTSKDQAEVDDIPHSELPTVVAQHEKLSILTWLRICLVGLAIFGTSCSMTLHYVAGNPSRTRLPFLIVGAALLSASTVVIGYSLELGELLGDRGASHTIGLVIFILIFWVYDAASNIVMVVSRSALVDLAPTQYVSTGFFSQTIVSEFGGMCGSYIASQDWSGVTGVNLGSQDAATSRRCHTLLEFYRQIRSTPTAYHTVLLAMMFSWIGWFTAIIYRSHFIAVEVLPNPLNDDQIYELNLQTAARGMFYGSILSVSTSAIFSALGLRYSDALNPRLWLIWGAALTGLGAILILSMFFAVGLFPGTTGGVQAWLAVVGPIGALSMSIPFALTGRISRRLVDSTATAGLKSGLYMGALNIAMCLPQILVSLRLRVADYWWAELPGSSRSTSEEEVLIRRYAFVTKTRLTERSDSGHTMCATPLIPHYVSPPAQPPRGCGTSEYMRDGTTEQVEGRSILSGGAAMPLHNMKEYKQPRRSKWKEDKFCREQVEGKSFLSGGAAMPLHNMKEYTQPRRSKWKEDKFHRND</sequence>
<feature type="transmembrane region" description="Helical" evidence="7">
    <location>
        <begin position="315"/>
        <end position="336"/>
    </location>
</feature>
<dbReference type="RefSeq" id="XP_002780189.1">
    <property type="nucleotide sequence ID" value="XM_002780143.1"/>
</dbReference>
<feature type="transmembrane region" description="Helical" evidence="7">
    <location>
        <begin position="252"/>
        <end position="272"/>
    </location>
</feature>
<feature type="transmembrane region" description="Helical" evidence="7">
    <location>
        <begin position="201"/>
        <end position="222"/>
    </location>
</feature>
<feature type="transmembrane region" description="Helical" evidence="7">
    <location>
        <begin position="34"/>
        <end position="56"/>
    </location>
</feature>
<accession>C5KTU2</accession>
<dbReference type="OrthoDB" id="443618at2759"/>
<dbReference type="EMBL" id="GG676180">
    <property type="protein sequence ID" value="EER11984.1"/>
    <property type="molecule type" value="Genomic_DNA"/>
</dbReference>
<organism evidence="9">
    <name type="scientific">Perkinsus marinus (strain ATCC 50983 / TXsc)</name>
    <dbReference type="NCBI Taxonomy" id="423536"/>
    <lineage>
        <taxon>Eukaryota</taxon>
        <taxon>Sar</taxon>
        <taxon>Alveolata</taxon>
        <taxon>Perkinsozoa</taxon>
        <taxon>Perkinsea</taxon>
        <taxon>Perkinsida</taxon>
        <taxon>Perkinsidae</taxon>
        <taxon>Perkinsus</taxon>
    </lineage>
</organism>
<dbReference type="GeneID" id="9060822"/>
<protein>
    <submittedName>
        <fullName evidence="8">Uncharacterized protein</fullName>
    </submittedName>
</protein>
<evidence type="ECO:0000256" key="5">
    <source>
        <dbReference type="ARBA" id="ARBA00023136"/>
    </source>
</evidence>
<reference evidence="8 9" key="1">
    <citation type="submission" date="2008-07" db="EMBL/GenBank/DDBJ databases">
        <authorList>
            <person name="El-Sayed N."/>
            <person name="Caler E."/>
            <person name="Inman J."/>
            <person name="Amedeo P."/>
            <person name="Hass B."/>
            <person name="Wortman J."/>
        </authorList>
    </citation>
    <scope>NUCLEOTIDE SEQUENCE [LARGE SCALE GENOMIC DNA]</scope>
    <source>
        <strain evidence="9">ATCC 50983 / TXsc</strain>
    </source>
</reference>
<evidence type="ECO:0000313" key="9">
    <source>
        <dbReference type="Proteomes" id="UP000007800"/>
    </source>
</evidence>
<keyword evidence="3 7" id="KW-0812">Transmembrane</keyword>
<feature type="transmembrane region" description="Helical" evidence="7">
    <location>
        <begin position="68"/>
        <end position="87"/>
    </location>
</feature>
<dbReference type="InParanoid" id="C5KTU2"/>
<evidence type="ECO:0000256" key="6">
    <source>
        <dbReference type="SAM" id="MobiDB-lite"/>
    </source>
</evidence>
<dbReference type="GO" id="GO:0008506">
    <property type="term" value="F:sucrose:proton symporter activity"/>
    <property type="evidence" value="ECO:0007669"/>
    <property type="project" value="TreeGrafter"/>
</dbReference>
<evidence type="ECO:0000313" key="8">
    <source>
        <dbReference type="EMBL" id="EER11984.1"/>
    </source>
</evidence>
<evidence type="ECO:0000256" key="3">
    <source>
        <dbReference type="ARBA" id="ARBA00022692"/>
    </source>
</evidence>
<gene>
    <name evidence="8" type="ORF">Pmar_PMAR019088</name>
</gene>
<comment type="subcellular location">
    <subcellularLocation>
        <location evidence="1">Membrane</location>
        <topology evidence="1">Multi-pass membrane protein</topology>
    </subcellularLocation>
</comment>
<evidence type="ECO:0000256" key="4">
    <source>
        <dbReference type="ARBA" id="ARBA00022989"/>
    </source>
</evidence>
<dbReference type="PANTHER" id="PTHR19432:SF35">
    <property type="entry name" value="SOLUTE CARRIER FAMILY 45 MEMBER 3 ISOFORM X1"/>
    <property type="match status" value="1"/>
</dbReference>
<keyword evidence="5 7" id="KW-0472">Membrane</keyword>
<keyword evidence="4 7" id="KW-1133">Transmembrane helix</keyword>
<dbReference type="PANTHER" id="PTHR19432">
    <property type="entry name" value="SUGAR TRANSPORTER"/>
    <property type="match status" value="1"/>
</dbReference>
<proteinExistence type="predicted"/>
<dbReference type="GO" id="GO:0016020">
    <property type="term" value="C:membrane"/>
    <property type="evidence" value="ECO:0007669"/>
    <property type="project" value="UniProtKB-SubCell"/>
</dbReference>
<dbReference type="OMA" id="QPRRSKW"/>
<feature type="transmembrane region" description="Helical" evidence="7">
    <location>
        <begin position="99"/>
        <end position="119"/>
    </location>
</feature>
<name>C5KTU2_PERM5</name>
<feature type="compositionally biased region" description="Basic and acidic residues" evidence="6">
    <location>
        <begin position="510"/>
        <end position="531"/>
    </location>
</feature>
<feature type="region of interest" description="Disordered" evidence="6">
    <location>
        <begin position="501"/>
        <end position="531"/>
    </location>
</feature>